<dbReference type="AlphaFoldDB" id="A0A8S9ZZU0"/>
<comment type="caution">
    <text evidence="1">The sequence shown here is derived from an EMBL/GenBank/DDBJ whole genome shotgun (WGS) entry which is preliminary data.</text>
</comment>
<dbReference type="Proteomes" id="UP000605970">
    <property type="component" value="Unassembled WGS sequence"/>
</dbReference>
<organism evidence="1 2">
    <name type="scientific">Meloidogyne graminicola</name>
    <dbReference type="NCBI Taxonomy" id="189291"/>
    <lineage>
        <taxon>Eukaryota</taxon>
        <taxon>Metazoa</taxon>
        <taxon>Ecdysozoa</taxon>
        <taxon>Nematoda</taxon>
        <taxon>Chromadorea</taxon>
        <taxon>Rhabditida</taxon>
        <taxon>Tylenchina</taxon>
        <taxon>Tylenchomorpha</taxon>
        <taxon>Tylenchoidea</taxon>
        <taxon>Meloidogynidae</taxon>
        <taxon>Meloidogyninae</taxon>
        <taxon>Meloidogyne</taxon>
    </lineage>
</organism>
<dbReference type="EMBL" id="JABEBT010000010">
    <property type="protein sequence ID" value="KAF7638800.1"/>
    <property type="molecule type" value="Genomic_DNA"/>
</dbReference>
<protein>
    <submittedName>
        <fullName evidence="1">Uncharacterized protein</fullName>
    </submittedName>
</protein>
<evidence type="ECO:0000313" key="1">
    <source>
        <dbReference type="EMBL" id="KAF7638800.1"/>
    </source>
</evidence>
<feature type="non-terminal residue" evidence="1">
    <location>
        <position position="1"/>
    </location>
</feature>
<sequence>FFFFKVFGICGGLAATYSSIRSLSVTHFIPPCYLSSLLINGKEPNIGGHVNCCGKYQNISVFDFKEEFCSPSNLNFYN</sequence>
<reference evidence="1" key="1">
    <citation type="journal article" date="2020" name="Ecol. Evol.">
        <title>Genome structure and content of the rice root-knot nematode (Meloidogyne graminicola).</title>
        <authorList>
            <person name="Phan N.T."/>
            <person name="Danchin E.G.J."/>
            <person name="Klopp C."/>
            <person name="Perfus-Barbeoch L."/>
            <person name="Kozlowski D.K."/>
            <person name="Koutsovoulos G.D."/>
            <person name="Lopez-Roques C."/>
            <person name="Bouchez O."/>
            <person name="Zahm M."/>
            <person name="Besnard G."/>
            <person name="Bellafiore S."/>
        </authorList>
    </citation>
    <scope>NUCLEOTIDE SEQUENCE</scope>
    <source>
        <strain evidence="1">VN-18</strain>
    </source>
</reference>
<proteinExistence type="predicted"/>
<gene>
    <name evidence="1" type="ORF">Mgra_00001883</name>
</gene>
<dbReference type="OrthoDB" id="5863142at2759"/>
<accession>A0A8S9ZZU0</accession>
<evidence type="ECO:0000313" key="2">
    <source>
        <dbReference type="Proteomes" id="UP000605970"/>
    </source>
</evidence>
<name>A0A8S9ZZU0_9BILA</name>
<keyword evidence="2" id="KW-1185">Reference proteome</keyword>